<evidence type="ECO:0000313" key="2">
    <source>
        <dbReference type="Proteomes" id="UP000623967"/>
    </source>
</evidence>
<dbReference type="EMBL" id="JAESWB010000134">
    <property type="protein sequence ID" value="MBL4952106.1"/>
    <property type="molecule type" value="Genomic_DNA"/>
</dbReference>
<evidence type="ECO:0000313" key="1">
    <source>
        <dbReference type="EMBL" id="MBL4952106.1"/>
    </source>
</evidence>
<organism evidence="1 2">
    <name type="scientific">Neobacillus paridis</name>
    <dbReference type="NCBI Taxonomy" id="2803862"/>
    <lineage>
        <taxon>Bacteria</taxon>
        <taxon>Bacillati</taxon>
        <taxon>Bacillota</taxon>
        <taxon>Bacilli</taxon>
        <taxon>Bacillales</taxon>
        <taxon>Bacillaceae</taxon>
        <taxon>Neobacillus</taxon>
    </lineage>
</organism>
<accession>A0ABS1TPF0</accession>
<comment type="caution">
    <text evidence="1">The sequence shown here is derived from an EMBL/GenBank/DDBJ whole genome shotgun (WGS) entry which is preliminary data.</text>
</comment>
<proteinExistence type="predicted"/>
<gene>
    <name evidence="1" type="ORF">JK635_07765</name>
</gene>
<sequence>MNKKIIPFPKNNIIQLQNDLKKDGLDADIKVFYDKQDAVSFGILQLIFLQNQAFDEILHLILEKFENENVRNIVKTWQSRRNLIEDYMDEINACIEEDVDED</sequence>
<protein>
    <submittedName>
        <fullName evidence="1">Uncharacterized protein</fullName>
    </submittedName>
</protein>
<name>A0ABS1TPF0_9BACI</name>
<dbReference type="RefSeq" id="WP_202653385.1">
    <property type="nucleotide sequence ID" value="NZ_JAESWB010000134.1"/>
</dbReference>
<reference evidence="1 2" key="1">
    <citation type="submission" date="2021-01" db="EMBL/GenBank/DDBJ databases">
        <title>Genome public.</title>
        <authorList>
            <person name="Liu C."/>
            <person name="Sun Q."/>
        </authorList>
    </citation>
    <scope>NUCLEOTIDE SEQUENCE [LARGE SCALE GENOMIC DNA]</scope>
    <source>
        <strain evidence="1 2">YIM B02564</strain>
    </source>
</reference>
<keyword evidence="2" id="KW-1185">Reference proteome</keyword>
<dbReference type="Proteomes" id="UP000623967">
    <property type="component" value="Unassembled WGS sequence"/>
</dbReference>